<evidence type="ECO:0000256" key="6">
    <source>
        <dbReference type="ARBA" id="ARBA00063309"/>
    </source>
</evidence>
<dbReference type="GO" id="GO:0031491">
    <property type="term" value="F:nucleosome binding"/>
    <property type="evidence" value="ECO:0007669"/>
    <property type="project" value="EnsemblFungi"/>
</dbReference>
<dbReference type="InterPro" id="IPR043129">
    <property type="entry name" value="ATPase_NBD"/>
</dbReference>
<dbReference type="GO" id="GO:0034399">
    <property type="term" value="C:nuclear periphery"/>
    <property type="evidence" value="ECO:0007669"/>
    <property type="project" value="EnsemblFungi"/>
</dbReference>
<reference evidence="9" key="1">
    <citation type="submission" date="2016-02" db="EMBL/GenBank/DDBJ databases">
        <title>Comparative genomics of biotechnologically important yeasts.</title>
        <authorList>
            <consortium name="DOE Joint Genome Institute"/>
            <person name="Riley R."/>
            <person name="Haridas S."/>
            <person name="Wolfe K.H."/>
            <person name="Lopes M.R."/>
            <person name="Hittinger C.T."/>
            <person name="Goker M."/>
            <person name="Salamov A."/>
            <person name="Wisecaver J."/>
            <person name="Long T.M."/>
            <person name="Aerts A.L."/>
            <person name="Barry K."/>
            <person name="Choi C."/>
            <person name="Clum A."/>
            <person name="Coughlan A.Y."/>
            <person name="Deshpande S."/>
            <person name="Douglass A.P."/>
            <person name="Hanson S.J."/>
            <person name="Klenk H.-P."/>
            <person name="Labutti K."/>
            <person name="Lapidus A."/>
            <person name="Lindquist E."/>
            <person name="Lipzen A."/>
            <person name="Meier-Kolthoff J.P."/>
            <person name="Ohm R.A."/>
            <person name="Otillar R.P."/>
            <person name="Pangilinan J."/>
            <person name="Peng Y."/>
            <person name="Rokas A."/>
            <person name="Rosa C.A."/>
            <person name="Scheuner C."/>
            <person name="Sibirny A.A."/>
            <person name="Slot J.C."/>
            <person name="Stielow J.B."/>
            <person name="Sun H."/>
            <person name="Kurtzman C.P."/>
            <person name="Blackwell M."/>
            <person name="Jeffries T.W."/>
            <person name="Grigoriev I.V."/>
        </authorList>
    </citation>
    <scope>NUCLEOTIDE SEQUENCE [LARGE SCALE GENOMIC DNA]</scope>
    <source>
        <strain evidence="9">NRRL Y-17796</strain>
    </source>
</reference>
<comment type="subcellular location">
    <subcellularLocation>
        <location evidence="1">Cytoplasm</location>
    </subcellularLocation>
</comment>
<evidence type="ECO:0000256" key="7">
    <source>
        <dbReference type="ARBA" id="ARBA00073820"/>
    </source>
</evidence>
<dbReference type="OrthoDB" id="6220758at2759"/>
<evidence type="ECO:0000256" key="5">
    <source>
        <dbReference type="ARBA" id="ARBA00025222"/>
    </source>
</evidence>
<evidence type="ECO:0000313" key="8">
    <source>
        <dbReference type="EMBL" id="ODV91199.1"/>
    </source>
</evidence>
<protein>
    <recommendedName>
        <fullName evidence="3">Actin-like protein ARP6</fullName>
    </recommendedName>
    <alternativeName>
        <fullName evidence="7">Actin-like protein arp6</fullName>
    </alternativeName>
</protein>
<dbReference type="PANTHER" id="PTHR11937">
    <property type="entry name" value="ACTIN"/>
    <property type="match status" value="1"/>
</dbReference>
<proteinExistence type="inferred from homology"/>
<dbReference type="Gene3D" id="3.90.640.10">
    <property type="entry name" value="Actin, Chain A, domain 4"/>
    <property type="match status" value="1"/>
</dbReference>
<dbReference type="Gene3D" id="3.30.420.40">
    <property type="match status" value="2"/>
</dbReference>
<dbReference type="FunFam" id="3.90.640.10:FF:000014">
    <property type="entry name" value="Putative actin-related protein 6"/>
    <property type="match status" value="1"/>
</dbReference>
<dbReference type="SUPFAM" id="SSF53067">
    <property type="entry name" value="Actin-like ATPase domain"/>
    <property type="match status" value="2"/>
</dbReference>
<dbReference type="GO" id="GO:0000812">
    <property type="term" value="C:Swr1 complex"/>
    <property type="evidence" value="ECO:0007669"/>
    <property type="project" value="EnsemblFungi"/>
</dbReference>
<keyword evidence="4" id="KW-0963">Cytoplasm</keyword>
<evidence type="ECO:0000256" key="1">
    <source>
        <dbReference type="ARBA" id="ARBA00004496"/>
    </source>
</evidence>
<accession>A0A1E4THI9</accession>
<keyword evidence="9" id="KW-1185">Reference proteome</keyword>
<dbReference type="GO" id="GO:0006338">
    <property type="term" value="P:chromatin remodeling"/>
    <property type="evidence" value="ECO:0007669"/>
    <property type="project" value="EnsemblFungi"/>
</dbReference>
<comment type="subunit">
    <text evidence="6">Component of the SWR1 chromatin remodeling complex.</text>
</comment>
<dbReference type="CDD" id="cd10210">
    <property type="entry name" value="ASKHA_NBD_Arp6"/>
    <property type="match status" value="1"/>
</dbReference>
<dbReference type="Proteomes" id="UP000095023">
    <property type="component" value="Unassembled WGS sequence"/>
</dbReference>
<dbReference type="Pfam" id="PF00022">
    <property type="entry name" value="Actin"/>
    <property type="match status" value="1"/>
</dbReference>
<evidence type="ECO:0000256" key="3">
    <source>
        <dbReference type="ARBA" id="ARBA00018633"/>
    </source>
</evidence>
<evidence type="ECO:0000256" key="2">
    <source>
        <dbReference type="ARBA" id="ARBA00005665"/>
    </source>
</evidence>
<name>A0A1E4THI9_9ASCO</name>
<dbReference type="AlphaFoldDB" id="A0A1E4THI9"/>
<organism evidence="8 9">
    <name type="scientific">Tortispora caseinolytica NRRL Y-17796</name>
    <dbReference type="NCBI Taxonomy" id="767744"/>
    <lineage>
        <taxon>Eukaryota</taxon>
        <taxon>Fungi</taxon>
        <taxon>Dikarya</taxon>
        <taxon>Ascomycota</taxon>
        <taxon>Saccharomycotina</taxon>
        <taxon>Trigonopsidomycetes</taxon>
        <taxon>Trigonopsidales</taxon>
        <taxon>Trigonopsidaceae</taxon>
        <taxon>Tortispora</taxon>
    </lineage>
</organism>
<gene>
    <name evidence="8" type="ORF">CANCADRAFT_51969</name>
</gene>
<comment type="similarity">
    <text evidence="2">Belongs to the actin family. ARP6 subfamily.</text>
</comment>
<comment type="function">
    <text evidence="5">Component of the SWR1 complex which mediates the ATP-dependent exchange of histone H2A for the H2A variant HZT1 leading to transcriptional regulation of selected genes by chromatin remodeling. Involved in chromosome stability.</text>
</comment>
<dbReference type="EMBL" id="KV453842">
    <property type="protein sequence ID" value="ODV91199.1"/>
    <property type="molecule type" value="Genomic_DNA"/>
</dbReference>
<sequence length="385" mass="43909">MTYLVLDNGAYNIKSSYSFSSEIIKTPNCIYRSRDKSIYIGSNFAKCRDTASLLVRRPFERGHLTSWSMETGIWDTIPGFTKIAQDKSLVLTEMPLSLRNLSAQTDEIVFEEYEFNSLAKYPSAFYSAWNGPQCQLIIDCGFSSTNILPVYNNMVMLDAVRRIDIGGKLLTNWMKETISLRHYNVMDETFLVNEIKESVCFVAKDYKQEFSCQKPCQYLLPDYIDTFEGRLLDPSEPTDSHDQILSLSSERFQVPELLFNPHDIGLRQAGLPEAVWQTLQADTLPVLSLMTSNIKLVGGCSKFPGFKERLVNELRPFIPSELDLNITLAESPVEDACKGGVEFARQCELNNSQFEKYFVTRKEYLEGGENYCTAKFYEPMITDTS</sequence>
<dbReference type="GO" id="GO:0005737">
    <property type="term" value="C:cytoplasm"/>
    <property type="evidence" value="ECO:0007669"/>
    <property type="project" value="UniProtKB-SubCell"/>
</dbReference>
<evidence type="ECO:0000256" key="4">
    <source>
        <dbReference type="ARBA" id="ARBA00022490"/>
    </source>
</evidence>
<dbReference type="SMART" id="SM00268">
    <property type="entry name" value="ACTIN"/>
    <property type="match status" value="1"/>
</dbReference>
<evidence type="ECO:0000313" key="9">
    <source>
        <dbReference type="Proteomes" id="UP000095023"/>
    </source>
</evidence>
<dbReference type="InterPro" id="IPR004000">
    <property type="entry name" value="Actin"/>
</dbReference>